<dbReference type="Pfam" id="PF21821">
    <property type="entry name" value="Dit_like"/>
    <property type="match status" value="1"/>
</dbReference>
<comment type="caution">
    <text evidence="3">The sequence shown here is derived from an EMBL/GenBank/DDBJ whole genome shotgun (WGS) entry which is preliminary data.</text>
</comment>
<dbReference type="RefSeq" id="WP_181468530.1">
    <property type="nucleotide sequence ID" value="NZ_CP194034.1"/>
</dbReference>
<reference evidence="3" key="1">
    <citation type="submission" date="2021-03" db="EMBL/GenBank/DDBJ databases">
        <authorList>
            <person name="Stanton E."/>
        </authorList>
    </citation>
    <scope>NUCLEOTIDE SEQUENCE</scope>
    <source>
        <strain evidence="3">2020EL-00113</strain>
    </source>
</reference>
<evidence type="ECO:0000313" key="4">
    <source>
        <dbReference type="Proteomes" id="UP000674270"/>
    </source>
</evidence>
<dbReference type="EMBL" id="JAGKLY010000001">
    <property type="protein sequence ID" value="MBQ0267199.1"/>
    <property type="molecule type" value="Genomic_DNA"/>
</dbReference>
<evidence type="ECO:0000259" key="2">
    <source>
        <dbReference type="Pfam" id="PF21821"/>
    </source>
</evidence>
<feature type="region of interest" description="Disordered" evidence="1">
    <location>
        <begin position="128"/>
        <end position="163"/>
    </location>
</feature>
<dbReference type="AlphaFoldDB" id="A0A8I2ABL7"/>
<accession>A0A8I2ABL7</accession>
<protein>
    <recommendedName>
        <fullName evidence="2">Dit-like phage tail protein N-terminal domain-containing protein</fullName>
    </recommendedName>
</protein>
<feature type="domain" description="Dit-like phage tail protein N-terminal" evidence="2">
    <location>
        <begin position="24"/>
        <end position="130"/>
    </location>
</feature>
<evidence type="ECO:0000256" key="1">
    <source>
        <dbReference type="SAM" id="MobiDB-lite"/>
    </source>
</evidence>
<evidence type="ECO:0000313" key="3">
    <source>
        <dbReference type="EMBL" id="MBQ0267199.1"/>
    </source>
</evidence>
<feature type="compositionally biased region" description="Polar residues" evidence="1">
    <location>
        <begin position="141"/>
        <end position="154"/>
    </location>
</feature>
<name>A0A8I2ABL7_9GAMM</name>
<dbReference type="Proteomes" id="UP000674270">
    <property type="component" value="Unassembled WGS sequence"/>
</dbReference>
<organism evidence="3 4">
    <name type="scientific">Providencia huaxiensis</name>
    <dbReference type="NCBI Taxonomy" id="2027290"/>
    <lineage>
        <taxon>Bacteria</taxon>
        <taxon>Pseudomonadati</taxon>
        <taxon>Pseudomonadota</taxon>
        <taxon>Gammaproteobacteria</taxon>
        <taxon>Enterobacterales</taxon>
        <taxon>Morganellaceae</taxon>
        <taxon>Providencia</taxon>
    </lineage>
</organism>
<sequence length="175" mass="19826">MITEVKIFNVDNFSTLFETANPIQINVRDEHKATQFTVESGETRSDHVVVQPVEIGMDLILAGEMKSAFETLQQAYDKHQLVGIQTRVKTYQPMLLVNLYHDEIPEMADAIKLSLRFSEWRTVEPEYGDLPPRKVAKKEQSSTVNRGKVQTSTVPDKKKKSAATKIADGEFTLGW</sequence>
<gene>
    <name evidence="3" type="ORF">J7T18_02670</name>
</gene>
<dbReference type="InterPro" id="IPR048494">
    <property type="entry name" value="Dit-like_N"/>
</dbReference>
<proteinExistence type="predicted"/>